<evidence type="ECO:0000313" key="3">
    <source>
        <dbReference type="Proteomes" id="UP001066276"/>
    </source>
</evidence>
<gene>
    <name evidence="2" type="ORF">NDU88_003969</name>
</gene>
<feature type="compositionally biased region" description="Polar residues" evidence="1">
    <location>
        <begin position="149"/>
        <end position="158"/>
    </location>
</feature>
<dbReference type="EMBL" id="JANPWB010000005">
    <property type="protein sequence ID" value="KAJ1187190.1"/>
    <property type="molecule type" value="Genomic_DNA"/>
</dbReference>
<accession>A0AAV7UE13</accession>
<keyword evidence="3" id="KW-1185">Reference proteome</keyword>
<comment type="caution">
    <text evidence="2">The sequence shown here is derived from an EMBL/GenBank/DDBJ whole genome shotgun (WGS) entry which is preliminary data.</text>
</comment>
<sequence length="158" mass="17085">MDRMKKTTGLLQESNYGERFLMHSVVITSTFSIPLTGECVCDGPRNLDLGRKYPGGTADGILAEPEEAGVVEHRIRENDVEPRGVLNPEQDEGEEETFSSGGEGVTMKESGMDGPASELHPGRRRGGGEVPINPDAETVEDVRKERRSGQTTSGKNVA</sequence>
<proteinExistence type="predicted"/>
<name>A0AAV7UE13_PLEWA</name>
<reference evidence="2" key="1">
    <citation type="journal article" date="2022" name="bioRxiv">
        <title>Sequencing and chromosome-scale assembly of the giantPleurodeles waltlgenome.</title>
        <authorList>
            <person name="Brown T."/>
            <person name="Elewa A."/>
            <person name="Iarovenko S."/>
            <person name="Subramanian E."/>
            <person name="Araus A.J."/>
            <person name="Petzold A."/>
            <person name="Susuki M."/>
            <person name="Suzuki K.-i.T."/>
            <person name="Hayashi T."/>
            <person name="Toyoda A."/>
            <person name="Oliveira C."/>
            <person name="Osipova E."/>
            <person name="Leigh N.D."/>
            <person name="Simon A."/>
            <person name="Yun M.H."/>
        </authorList>
    </citation>
    <scope>NUCLEOTIDE SEQUENCE</scope>
    <source>
        <strain evidence="2">20211129_DDA</strain>
        <tissue evidence="2">Liver</tissue>
    </source>
</reference>
<evidence type="ECO:0000313" key="2">
    <source>
        <dbReference type="EMBL" id="KAJ1187190.1"/>
    </source>
</evidence>
<protein>
    <submittedName>
        <fullName evidence="2">Uncharacterized protein</fullName>
    </submittedName>
</protein>
<dbReference type="Proteomes" id="UP001066276">
    <property type="component" value="Chromosome 3_1"/>
</dbReference>
<dbReference type="AlphaFoldDB" id="A0AAV7UE13"/>
<evidence type="ECO:0000256" key="1">
    <source>
        <dbReference type="SAM" id="MobiDB-lite"/>
    </source>
</evidence>
<organism evidence="2 3">
    <name type="scientific">Pleurodeles waltl</name>
    <name type="common">Iberian ribbed newt</name>
    <dbReference type="NCBI Taxonomy" id="8319"/>
    <lineage>
        <taxon>Eukaryota</taxon>
        <taxon>Metazoa</taxon>
        <taxon>Chordata</taxon>
        <taxon>Craniata</taxon>
        <taxon>Vertebrata</taxon>
        <taxon>Euteleostomi</taxon>
        <taxon>Amphibia</taxon>
        <taxon>Batrachia</taxon>
        <taxon>Caudata</taxon>
        <taxon>Salamandroidea</taxon>
        <taxon>Salamandridae</taxon>
        <taxon>Pleurodelinae</taxon>
        <taxon>Pleurodeles</taxon>
    </lineage>
</organism>
<feature type="region of interest" description="Disordered" evidence="1">
    <location>
        <begin position="75"/>
        <end position="158"/>
    </location>
</feature>